<organism evidence="1 2">
    <name type="scientific">Floridaenema evergladense BLCC-F167</name>
    <dbReference type="NCBI Taxonomy" id="3153639"/>
    <lineage>
        <taxon>Bacteria</taxon>
        <taxon>Bacillati</taxon>
        <taxon>Cyanobacteriota</taxon>
        <taxon>Cyanophyceae</taxon>
        <taxon>Oscillatoriophycideae</taxon>
        <taxon>Aerosakkonematales</taxon>
        <taxon>Aerosakkonemataceae</taxon>
        <taxon>Floridanema</taxon>
        <taxon>Floridanema evergladense</taxon>
    </lineage>
</organism>
<dbReference type="EMBL" id="JBHFNT010000234">
    <property type="protein sequence ID" value="MFB2838058.1"/>
    <property type="molecule type" value="Genomic_DNA"/>
</dbReference>
<sequence>MASCPCCSHTMLRHIRHNQIFWYCRHCWQEMPNFNSSPSLSKYSQSLENFMQKKVSVCELMKTEKVRQSVS</sequence>
<evidence type="ECO:0000313" key="1">
    <source>
        <dbReference type="EMBL" id="MFB2838058.1"/>
    </source>
</evidence>
<accession>A0ABV4WSI4</accession>
<keyword evidence="2" id="KW-1185">Reference proteome</keyword>
<dbReference type="Proteomes" id="UP001576780">
    <property type="component" value="Unassembled WGS sequence"/>
</dbReference>
<protein>
    <submittedName>
        <fullName evidence="1">Uncharacterized protein</fullName>
    </submittedName>
</protein>
<name>A0ABV4WSI4_9CYAN</name>
<reference evidence="1 2" key="1">
    <citation type="submission" date="2024-09" db="EMBL/GenBank/DDBJ databases">
        <title>Floridaenema gen nov. (Aerosakkonemataceae, Aerosakkonematales ord. nov., Cyanobacteria) from benthic tropical and subtropical fresh waters, with the description of four new species.</title>
        <authorList>
            <person name="Moretto J.A."/>
            <person name="Berthold D.E."/>
            <person name="Lefler F.W."/>
            <person name="Huang I.-S."/>
            <person name="Laughinghouse H. IV."/>
        </authorList>
    </citation>
    <scope>NUCLEOTIDE SEQUENCE [LARGE SCALE GENOMIC DNA]</scope>
    <source>
        <strain evidence="1 2">BLCC-F167</strain>
    </source>
</reference>
<comment type="caution">
    <text evidence="1">The sequence shown here is derived from an EMBL/GenBank/DDBJ whole genome shotgun (WGS) entry which is preliminary data.</text>
</comment>
<proteinExistence type="predicted"/>
<evidence type="ECO:0000313" key="2">
    <source>
        <dbReference type="Proteomes" id="UP001576780"/>
    </source>
</evidence>
<gene>
    <name evidence="1" type="ORF">ACE1CA_26455</name>
</gene>